<dbReference type="STRING" id="1334629.MFUL124B02_19950"/>
<dbReference type="EMBL" id="BJXR01000036">
    <property type="protein sequence ID" value="GEN09992.1"/>
    <property type="molecule type" value="Genomic_DNA"/>
</dbReference>
<dbReference type="AlphaFoldDB" id="A0A511T931"/>
<reference evidence="2 5" key="2">
    <citation type="submission" date="2019-07" db="EMBL/GenBank/DDBJ databases">
        <title>Whole genome shotgun sequence of Myxococcus fulvus NBRC 100333.</title>
        <authorList>
            <person name="Hosoyama A."/>
            <person name="Uohara A."/>
            <person name="Ohji S."/>
            <person name="Ichikawa N."/>
        </authorList>
    </citation>
    <scope>NUCLEOTIDE SEQUENCE [LARGE SCALE GENOMIC DNA]</scope>
    <source>
        <strain evidence="2 5">NBRC 100333</strain>
    </source>
</reference>
<keyword evidence="1" id="KW-0812">Transmembrane</keyword>
<dbReference type="RefSeq" id="WP_046713435.1">
    <property type="nucleotide sequence ID" value="NZ_BJXR01000036.1"/>
</dbReference>
<keyword evidence="1" id="KW-0472">Membrane</keyword>
<evidence type="ECO:0000313" key="2">
    <source>
        <dbReference type="EMBL" id="GEN09992.1"/>
    </source>
</evidence>
<evidence type="ECO:0000313" key="5">
    <source>
        <dbReference type="Proteomes" id="UP000321514"/>
    </source>
</evidence>
<sequence length="204" mass="22775">MNRDEANQALELIRRVVSQARDDSALQNWGVIWMLHGFTNAAGFAGTQWLWTGGHRTPEAYVMLWALVLGFNIVTIFLLKRGQTAGARSFIERQIWAIWSTFVGGMVLVALCNWLLGLDRLFMPAMSCVLFATAFSMMGALMGRVWFAVAAFFAVMSLVMTRLPDHAYSLLAGLWLVVQCGGGLALHRARLRRLASQRPEARLV</sequence>
<reference evidence="3 4" key="1">
    <citation type="submission" date="2016-10" db="EMBL/GenBank/DDBJ databases">
        <authorList>
            <person name="Varghese N."/>
            <person name="Submissions S."/>
        </authorList>
    </citation>
    <scope>NUCLEOTIDE SEQUENCE [LARGE SCALE GENOMIC DNA]</scope>
    <source>
        <strain evidence="3 4">DSM 16525</strain>
    </source>
</reference>
<dbReference type="OrthoDB" id="5381831at2"/>
<feature type="transmembrane region" description="Helical" evidence="1">
    <location>
        <begin position="145"/>
        <end position="161"/>
    </location>
</feature>
<evidence type="ECO:0000313" key="4">
    <source>
        <dbReference type="Proteomes" id="UP000183760"/>
    </source>
</evidence>
<keyword evidence="4" id="KW-1185">Reference proteome</keyword>
<organism evidence="2 5">
    <name type="scientific">Myxococcus fulvus</name>
    <dbReference type="NCBI Taxonomy" id="33"/>
    <lineage>
        <taxon>Bacteria</taxon>
        <taxon>Pseudomonadati</taxon>
        <taxon>Myxococcota</taxon>
        <taxon>Myxococcia</taxon>
        <taxon>Myxococcales</taxon>
        <taxon>Cystobacterineae</taxon>
        <taxon>Myxococcaceae</taxon>
        <taxon>Myxococcus</taxon>
    </lineage>
</organism>
<comment type="caution">
    <text evidence="2">The sequence shown here is derived from an EMBL/GenBank/DDBJ whole genome shotgun (WGS) entry which is preliminary data.</text>
</comment>
<dbReference type="Proteomes" id="UP000321514">
    <property type="component" value="Unassembled WGS sequence"/>
</dbReference>
<evidence type="ECO:0000256" key="1">
    <source>
        <dbReference type="SAM" id="Phobius"/>
    </source>
</evidence>
<feature type="transmembrane region" description="Helical" evidence="1">
    <location>
        <begin position="95"/>
        <end position="116"/>
    </location>
</feature>
<feature type="transmembrane region" description="Helical" evidence="1">
    <location>
        <begin position="167"/>
        <end position="186"/>
    </location>
</feature>
<feature type="transmembrane region" description="Helical" evidence="1">
    <location>
        <begin position="60"/>
        <end position="79"/>
    </location>
</feature>
<name>A0A511T931_MYXFU</name>
<keyword evidence="1" id="KW-1133">Transmembrane helix</keyword>
<protein>
    <submittedName>
        <fullName evidence="2">Uncharacterized protein</fullName>
    </submittedName>
</protein>
<dbReference type="Proteomes" id="UP000183760">
    <property type="component" value="Unassembled WGS sequence"/>
</dbReference>
<accession>A0A511T931</accession>
<dbReference type="EMBL" id="FOIB01000007">
    <property type="protein sequence ID" value="SEU25445.1"/>
    <property type="molecule type" value="Genomic_DNA"/>
</dbReference>
<feature type="transmembrane region" description="Helical" evidence="1">
    <location>
        <begin position="122"/>
        <end position="138"/>
    </location>
</feature>
<evidence type="ECO:0000313" key="3">
    <source>
        <dbReference type="EMBL" id="SEU25445.1"/>
    </source>
</evidence>
<proteinExistence type="predicted"/>
<gene>
    <name evidence="2" type="ORF">MFU01_50290</name>
    <name evidence="3" type="ORF">SAMN05443572_107103</name>
</gene>